<keyword evidence="12" id="KW-1133">Transmembrane helix</keyword>
<feature type="coiled-coil region" evidence="10">
    <location>
        <begin position="1057"/>
        <end position="1084"/>
    </location>
</feature>
<keyword evidence="7 8" id="KW-0720">Serine protease</keyword>
<evidence type="ECO:0000313" key="17">
    <source>
        <dbReference type="EMBL" id="QAA21716.1"/>
    </source>
</evidence>
<organism evidence="17 18">
    <name type="scientific">Sporolactobacillus terrae</name>
    <dbReference type="NCBI Taxonomy" id="269673"/>
    <lineage>
        <taxon>Bacteria</taxon>
        <taxon>Bacillati</taxon>
        <taxon>Bacillota</taxon>
        <taxon>Bacilli</taxon>
        <taxon>Bacillales</taxon>
        <taxon>Sporolactobacillaceae</taxon>
        <taxon>Sporolactobacillus</taxon>
    </lineage>
</organism>
<keyword evidence="12" id="KW-0812">Transmembrane</keyword>
<dbReference type="SUPFAM" id="SSF52743">
    <property type="entry name" value="Subtilisin-like"/>
    <property type="match status" value="1"/>
</dbReference>
<feature type="signal peptide" evidence="13">
    <location>
        <begin position="1"/>
        <end position="33"/>
    </location>
</feature>
<dbReference type="PROSITE" id="PS00136">
    <property type="entry name" value="SUBTILASE_ASP"/>
    <property type="match status" value="1"/>
</dbReference>
<evidence type="ECO:0000256" key="8">
    <source>
        <dbReference type="PROSITE-ProRule" id="PRU01240"/>
    </source>
</evidence>
<feature type="transmembrane region" description="Helical" evidence="12">
    <location>
        <begin position="1232"/>
        <end position="1249"/>
    </location>
</feature>
<dbReference type="CDD" id="cd07474">
    <property type="entry name" value="Peptidases_S8_subtilisin_Vpr-like"/>
    <property type="match status" value="1"/>
</dbReference>
<dbReference type="Gene3D" id="3.40.50.200">
    <property type="entry name" value="Peptidase S8/S53 domain"/>
    <property type="match status" value="1"/>
</dbReference>
<feature type="chain" id="PRO_5046837316" description="Peptidase S8" evidence="13">
    <location>
        <begin position="34"/>
        <end position="1255"/>
    </location>
</feature>
<keyword evidence="12" id="KW-0472">Membrane</keyword>
<dbReference type="InterPro" id="IPR023827">
    <property type="entry name" value="Peptidase_S8_Asp-AS"/>
</dbReference>
<reference evidence="17 18" key="1">
    <citation type="submission" date="2018-01" db="EMBL/GenBank/DDBJ databases">
        <title>Complete genome sequencing of Sporolactobacillus terrae DLG3.</title>
        <authorList>
            <person name="Nam Y.-D."/>
            <person name="Kang J."/>
            <person name="Chung W.-H."/>
        </authorList>
    </citation>
    <scope>NUCLEOTIDE SEQUENCE [LARGE SCALE GENOMIC DNA]</scope>
    <source>
        <strain evidence="17 18">DLG3</strain>
    </source>
</reference>
<evidence type="ECO:0000256" key="13">
    <source>
        <dbReference type="SAM" id="SignalP"/>
    </source>
</evidence>
<dbReference type="EMBL" id="CP025688">
    <property type="protein sequence ID" value="QAA21716.1"/>
    <property type="molecule type" value="Genomic_DNA"/>
</dbReference>
<dbReference type="InterPro" id="IPR010259">
    <property type="entry name" value="S8pro/Inhibitor_I9"/>
</dbReference>
<name>A0ABX5Q4Z7_9BACL</name>
<comment type="similarity">
    <text evidence="1 8 9">Belongs to the peptidase S8 family.</text>
</comment>
<dbReference type="PRINTS" id="PR00723">
    <property type="entry name" value="SUBTILISIN"/>
</dbReference>
<dbReference type="InterPro" id="IPR003137">
    <property type="entry name" value="PA_domain"/>
</dbReference>
<dbReference type="Pfam" id="PF00082">
    <property type="entry name" value="Peptidase_S8"/>
    <property type="match status" value="1"/>
</dbReference>
<feature type="domain" description="Inhibitor I9" evidence="16">
    <location>
        <begin position="111"/>
        <end position="181"/>
    </location>
</feature>
<feature type="compositionally biased region" description="Polar residues" evidence="11">
    <location>
        <begin position="1174"/>
        <end position="1196"/>
    </location>
</feature>
<dbReference type="Proteomes" id="UP000285882">
    <property type="component" value="Chromosome"/>
</dbReference>
<evidence type="ECO:0000256" key="6">
    <source>
        <dbReference type="ARBA" id="ARBA00022801"/>
    </source>
</evidence>
<evidence type="ECO:0000256" key="4">
    <source>
        <dbReference type="ARBA" id="ARBA00022670"/>
    </source>
</evidence>
<feature type="active site" description="Charge relay system" evidence="8">
    <location>
        <position position="227"/>
    </location>
</feature>
<dbReference type="InterPro" id="IPR000209">
    <property type="entry name" value="Peptidase_S8/S53_dom"/>
</dbReference>
<keyword evidence="2" id="KW-0134">Cell wall</keyword>
<dbReference type="PROSITE" id="PS00138">
    <property type="entry name" value="SUBTILASE_SER"/>
    <property type="match status" value="1"/>
</dbReference>
<sequence length="1255" mass="133576">MLSTRHTKWIAGLLIFILVLSSVFSFSTSSAHAERHVNTIKPMELNKADLQNLKQTIESKKKSADIEQGLNTDTSKQQAIIVEFTTDPLATHKPAASLKSAKSFSTATSALQAINKEHADFKASLQSAAKVKSFAASSTQLGYEFKQTFNGMAVKLPGNKIKSIAKLPYVKKVWKDQIVRVPEDKITKVAEDAVSANMDQSRPQIGVDKARKDFGITGKGAKVGVLDTGIDYNHPELKGVYSGGYDFIDNDNDPMETTYNDWKKSGEPEIDPDTGSEYYTSHGTHVSGTIAASELGIAPDVELHIYRVLGPYGSGASSGIIAAIDRAYTDGIDVINLSLGSSDNQPYGADSVAINNFSLAGKTAVISAGNSGPSAGTLGSPGTSPLAITVGASDSPTSTPAFNGAAGDLKLDLTTIATGLGDDVATLQGKEYAVVDCGQGLEGQFDDKALKAQDSIALIQRGGNYFVDNLANAKKHGAKFAIIYNNSDVMFDYSFGASKHYVPSFSLNKAQGDALVAALKKNPILKVNFGTMHTVEKSGDNLADFSSRGPVGLTYDIKPDLTAPGVAIDSTAPYYINAPDNANDYTYAYQMMDGTSMAAPHVTGVAALLYSQAKAEGKTLTPAEVKSDLMSTTDPLSKPWSVFDAGAGRIDAYKALNHPTTFTVQNTSSSLDLNTGTKEEIPYLTGSAAFGAFFDQKARDISKTVKIHNSGASTKTFTLKGTFNGSNVGAPGNGGLTLDLPKSVTVPAGGNASIQLTLHLPSGTAYNSYQGFITATSGSDITRIPFSTTVAKQPVAASADLDRYITLKDSGDVSNYPWENDNVDGYVTMNSPKDSVWIVVYDANTGKLFGVANIFAIKNKTGALKLGDAWNGTYLDLASLETKQAPAGDYLLDYWFVNDDPDDAGTDLLVPLSVIDQDSKDQKPSLSLATKSGTYTVKPSDLTTEVNPETGKKEKAFWIKGNLKDPALDYLWNTWTQRYDYHGTVNGTRDSIQVVPTGKDGKADFKQAIRIKVAADGSFKYPISYHSLTDTATKFFIYGVGYSTVTSESAFFSVKKDSQAEAEAAVAKAEKSKLQRDVDAARTRVDALPDGPDKTRLLKRLNAIKVKDGDQSSGNPASGEESGTLPPGQTDQTAPAPNPPKQENDGSSSDAPADPDKSDSNVNPPADQKKDDSSLISPVDQSNSGTSVNAASSQSSDATKTAAKDQAAHLQQAKTSSLLNHFLPALGDQSNLWFIGLGVFFLVFAVQLMRRKKLQ</sequence>
<dbReference type="PROSITE" id="PS51892">
    <property type="entry name" value="SUBTILASE"/>
    <property type="match status" value="1"/>
</dbReference>
<keyword evidence="4 8" id="KW-0645">Protease</keyword>
<dbReference type="Gene3D" id="3.50.30.30">
    <property type="match status" value="1"/>
</dbReference>
<dbReference type="Pfam" id="PF05922">
    <property type="entry name" value="Inhibitor_I9"/>
    <property type="match status" value="1"/>
</dbReference>
<keyword evidence="3" id="KW-0964">Secreted</keyword>
<dbReference type="PANTHER" id="PTHR43806">
    <property type="entry name" value="PEPTIDASE S8"/>
    <property type="match status" value="1"/>
</dbReference>
<evidence type="ECO:0000256" key="1">
    <source>
        <dbReference type="ARBA" id="ARBA00011073"/>
    </source>
</evidence>
<keyword evidence="5 13" id="KW-0732">Signal</keyword>
<keyword evidence="18" id="KW-1185">Reference proteome</keyword>
<dbReference type="CDD" id="cd02133">
    <property type="entry name" value="PA_C5a_like"/>
    <property type="match status" value="1"/>
</dbReference>
<dbReference type="SUPFAM" id="SSF52025">
    <property type="entry name" value="PA domain"/>
    <property type="match status" value="1"/>
</dbReference>
<protein>
    <recommendedName>
        <fullName evidence="19">Peptidase S8</fullName>
    </recommendedName>
</protein>
<dbReference type="InterPro" id="IPR015500">
    <property type="entry name" value="Peptidase_S8_subtilisin-rel"/>
</dbReference>
<evidence type="ECO:0000256" key="10">
    <source>
        <dbReference type="SAM" id="Coils"/>
    </source>
</evidence>
<dbReference type="InterPro" id="IPR023828">
    <property type="entry name" value="Peptidase_S8_Ser-AS"/>
</dbReference>
<evidence type="ECO:0000256" key="5">
    <source>
        <dbReference type="ARBA" id="ARBA00022729"/>
    </source>
</evidence>
<gene>
    <name evidence="17" type="ORF">C0674_03245</name>
</gene>
<keyword evidence="6 8" id="KW-0378">Hydrolase</keyword>
<evidence type="ECO:0000256" key="9">
    <source>
        <dbReference type="RuleBase" id="RU003355"/>
    </source>
</evidence>
<evidence type="ECO:0000259" key="16">
    <source>
        <dbReference type="Pfam" id="PF05922"/>
    </source>
</evidence>
<dbReference type="PROSITE" id="PS00137">
    <property type="entry name" value="SUBTILASE_HIS"/>
    <property type="match status" value="1"/>
</dbReference>
<evidence type="ECO:0000256" key="11">
    <source>
        <dbReference type="SAM" id="MobiDB-lite"/>
    </source>
</evidence>
<keyword evidence="10" id="KW-0175">Coiled coil</keyword>
<dbReference type="InterPro" id="IPR046450">
    <property type="entry name" value="PA_dom_sf"/>
</dbReference>
<accession>A0ABX5Q4Z7</accession>
<dbReference type="InterPro" id="IPR050131">
    <property type="entry name" value="Peptidase_S8_subtilisin-like"/>
</dbReference>
<dbReference type="InterPro" id="IPR022398">
    <property type="entry name" value="Peptidase_S8_His-AS"/>
</dbReference>
<evidence type="ECO:0008006" key="19">
    <source>
        <dbReference type="Google" id="ProtNLM"/>
    </source>
</evidence>
<evidence type="ECO:0000313" key="18">
    <source>
        <dbReference type="Proteomes" id="UP000285882"/>
    </source>
</evidence>
<feature type="active site" description="Charge relay system" evidence="8">
    <location>
        <position position="596"/>
    </location>
</feature>
<dbReference type="PANTHER" id="PTHR43806:SF65">
    <property type="entry name" value="SERINE PROTEASE APRX"/>
    <property type="match status" value="1"/>
</dbReference>
<evidence type="ECO:0000256" key="2">
    <source>
        <dbReference type="ARBA" id="ARBA00022512"/>
    </source>
</evidence>
<dbReference type="InterPro" id="IPR034213">
    <property type="entry name" value="S8_Vpr-like"/>
</dbReference>
<evidence type="ECO:0000256" key="12">
    <source>
        <dbReference type="SAM" id="Phobius"/>
    </source>
</evidence>
<dbReference type="RefSeq" id="WP_128166220.1">
    <property type="nucleotide sequence ID" value="NZ_CP025688.1"/>
</dbReference>
<feature type="domain" description="PA" evidence="15">
    <location>
        <begin position="442"/>
        <end position="515"/>
    </location>
</feature>
<feature type="active site" description="Charge relay system" evidence="8">
    <location>
        <position position="282"/>
    </location>
</feature>
<feature type="region of interest" description="Disordered" evidence="11">
    <location>
        <begin position="1103"/>
        <end position="1208"/>
    </location>
</feature>
<dbReference type="InterPro" id="IPR036852">
    <property type="entry name" value="Peptidase_S8/S53_dom_sf"/>
</dbReference>
<evidence type="ECO:0000259" key="14">
    <source>
        <dbReference type="Pfam" id="PF00082"/>
    </source>
</evidence>
<evidence type="ECO:0000256" key="7">
    <source>
        <dbReference type="ARBA" id="ARBA00022825"/>
    </source>
</evidence>
<dbReference type="Pfam" id="PF02225">
    <property type="entry name" value="PA"/>
    <property type="match status" value="1"/>
</dbReference>
<feature type="domain" description="Peptidase S8/S53" evidence="14">
    <location>
        <begin position="218"/>
        <end position="646"/>
    </location>
</feature>
<evidence type="ECO:0000259" key="15">
    <source>
        <dbReference type="Pfam" id="PF02225"/>
    </source>
</evidence>
<proteinExistence type="inferred from homology"/>
<evidence type="ECO:0000256" key="3">
    <source>
        <dbReference type="ARBA" id="ARBA00022525"/>
    </source>
</evidence>